<feature type="domain" description="HhH-GPD" evidence="10">
    <location>
        <begin position="112"/>
        <end position="266"/>
    </location>
</feature>
<comment type="catalytic activity">
    <reaction evidence="9">
        <text>2'-deoxyribonucleotide-(2'-deoxyribose 5'-phosphate)-2'-deoxyribonucleotide-DNA = a 3'-end 2'-deoxyribonucleotide-(2,3-dehydro-2,3-deoxyribose 5'-phosphate)-DNA + a 5'-end 5'-phospho-2'-deoxyribonucleoside-DNA + H(+)</text>
        <dbReference type="Rhea" id="RHEA:66592"/>
        <dbReference type="Rhea" id="RHEA-COMP:13180"/>
        <dbReference type="Rhea" id="RHEA-COMP:16897"/>
        <dbReference type="Rhea" id="RHEA-COMP:17067"/>
        <dbReference type="ChEBI" id="CHEBI:15378"/>
        <dbReference type="ChEBI" id="CHEBI:136412"/>
        <dbReference type="ChEBI" id="CHEBI:157695"/>
        <dbReference type="ChEBI" id="CHEBI:167181"/>
        <dbReference type="EC" id="4.2.99.18"/>
    </reaction>
</comment>
<sequence>MVRKTMDYFDIRQICDSGQCFRMVQRDARTYSVIAAGRYLEIEQSGKECMFSCGEEEFEEYWKGYFDLERDYGAYMETANPKDEYLVKAIRFGEGIRILYQDLWEMTASFLISQQNNIVRIRKCIQNICEQYGEERVNFRGERYYMFPQPEVLAFLPEDKLKECNLGYRSKYVVRTARIIAEGKMDLAAVRNMPYKEAKAELLKLYGVGEKVADCICLFGLHHLEAFPVDTHILQALKKHYKRGFPKNRYKGYEGVMQQYVFYWELKGEKGNVSFIQKN</sequence>
<reference evidence="11 12" key="1">
    <citation type="submission" date="2019-12" db="EMBL/GenBank/DDBJ databases">
        <title>Sporaefaciens musculi gen. nov., sp. nov., a novel bacterium isolated from the caecum of an obese mouse.</title>
        <authorList>
            <person name="Rasmussen T.S."/>
            <person name="Streidl T."/>
            <person name="Hitch T.C.A."/>
            <person name="Wortmann E."/>
            <person name="Deptula P."/>
            <person name="Hansen M."/>
            <person name="Nielsen D.S."/>
            <person name="Clavel T."/>
            <person name="Vogensen F.K."/>
        </authorList>
    </citation>
    <scope>NUCLEOTIDE SEQUENCE [LARGE SCALE GENOMIC DNA]</scope>
    <source>
        <strain evidence="11 12">WCA-9-b2</strain>
    </source>
</reference>
<evidence type="ECO:0000313" key="12">
    <source>
        <dbReference type="Proteomes" id="UP000460412"/>
    </source>
</evidence>
<dbReference type="GO" id="GO:0006284">
    <property type="term" value="P:base-excision repair"/>
    <property type="evidence" value="ECO:0007669"/>
    <property type="project" value="InterPro"/>
</dbReference>
<dbReference type="InterPro" id="IPR012904">
    <property type="entry name" value="OGG_N"/>
</dbReference>
<dbReference type="EC" id="4.2.99.18" evidence="2"/>
<evidence type="ECO:0000256" key="5">
    <source>
        <dbReference type="ARBA" id="ARBA00023204"/>
    </source>
</evidence>
<evidence type="ECO:0000256" key="1">
    <source>
        <dbReference type="ARBA" id="ARBA00010679"/>
    </source>
</evidence>
<dbReference type="SMART" id="SM00478">
    <property type="entry name" value="ENDO3c"/>
    <property type="match status" value="1"/>
</dbReference>
<keyword evidence="6" id="KW-0456">Lyase</keyword>
<evidence type="ECO:0000256" key="6">
    <source>
        <dbReference type="ARBA" id="ARBA00023239"/>
    </source>
</evidence>
<dbReference type="InterPro" id="IPR003265">
    <property type="entry name" value="HhH-GPD_domain"/>
</dbReference>
<dbReference type="Gene3D" id="1.10.340.30">
    <property type="entry name" value="Hypothetical protein, domain 2"/>
    <property type="match status" value="1"/>
</dbReference>
<gene>
    <name evidence="11" type="ORF">GN277_27020</name>
</gene>
<protein>
    <recommendedName>
        <fullName evidence="2">DNA-(apurinic or apyrimidinic site) lyase</fullName>
        <ecNumber evidence="2">4.2.99.18</ecNumber>
    </recommendedName>
</protein>
<dbReference type="SUPFAM" id="SSF48150">
    <property type="entry name" value="DNA-glycosylase"/>
    <property type="match status" value="1"/>
</dbReference>
<name>A0A7X3MM30_9FIRM</name>
<evidence type="ECO:0000313" key="11">
    <source>
        <dbReference type="EMBL" id="MXP78854.1"/>
    </source>
</evidence>
<evidence type="ECO:0000256" key="2">
    <source>
        <dbReference type="ARBA" id="ARBA00012720"/>
    </source>
</evidence>
<dbReference type="Pfam" id="PF00730">
    <property type="entry name" value="HhH-GPD"/>
    <property type="match status" value="1"/>
</dbReference>
<dbReference type="AlphaFoldDB" id="A0A7X3MM30"/>
<keyword evidence="8" id="KW-0326">Glycosidase</keyword>
<dbReference type="Pfam" id="PF07934">
    <property type="entry name" value="OGG_N"/>
    <property type="match status" value="1"/>
</dbReference>
<proteinExistence type="inferred from homology"/>
<evidence type="ECO:0000256" key="4">
    <source>
        <dbReference type="ARBA" id="ARBA00022801"/>
    </source>
</evidence>
<accession>A0A7X3MM30</accession>
<keyword evidence="5" id="KW-0234">DNA repair</keyword>
<dbReference type="SUPFAM" id="SSF55945">
    <property type="entry name" value="TATA-box binding protein-like"/>
    <property type="match status" value="1"/>
</dbReference>
<evidence type="ECO:0000256" key="3">
    <source>
        <dbReference type="ARBA" id="ARBA00022763"/>
    </source>
</evidence>
<dbReference type="GO" id="GO:0006289">
    <property type="term" value="P:nucleotide-excision repair"/>
    <property type="evidence" value="ECO:0007669"/>
    <property type="project" value="InterPro"/>
</dbReference>
<dbReference type="Gene3D" id="3.30.310.260">
    <property type="match status" value="1"/>
</dbReference>
<dbReference type="InterPro" id="IPR052054">
    <property type="entry name" value="Oxidative_DNA_repair_enzyme"/>
</dbReference>
<dbReference type="EMBL" id="WUQX01000001">
    <property type="protein sequence ID" value="MXP78854.1"/>
    <property type="molecule type" value="Genomic_DNA"/>
</dbReference>
<dbReference type="PANTHER" id="PTHR10242">
    <property type="entry name" value="8-OXOGUANINE DNA GLYCOSYLASE"/>
    <property type="match status" value="1"/>
</dbReference>
<dbReference type="InterPro" id="IPR023170">
    <property type="entry name" value="HhH_base_excis_C"/>
</dbReference>
<keyword evidence="7" id="KW-0511">Multifunctional enzyme</keyword>
<dbReference type="GO" id="GO:0140078">
    <property type="term" value="F:class I DNA-(apurinic or apyrimidinic site) endonuclease activity"/>
    <property type="evidence" value="ECO:0007669"/>
    <property type="project" value="UniProtKB-EC"/>
</dbReference>
<evidence type="ECO:0000256" key="7">
    <source>
        <dbReference type="ARBA" id="ARBA00023268"/>
    </source>
</evidence>
<evidence type="ECO:0000259" key="10">
    <source>
        <dbReference type="SMART" id="SM00478"/>
    </source>
</evidence>
<keyword evidence="3" id="KW-0227">DNA damage</keyword>
<keyword evidence="4" id="KW-0378">Hydrolase</keyword>
<dbReference type="Gene3D" id="1.10.1670.10">
    <property type="entry name" value="Helix-hairpin-Helix base-excision DNA repair enzymes (C-terminal)"/>
    <property type="match status" value="1"/>
</dbReference>
<dbReference type="PANTHER" id="PTHR10242:SF2">
    <property type="entry name" value="N-GLYCOSYLASE_DNA LYASE"/>
    <property type="match status" value="1"/>
</dbReference>
<comment type="caution">
    <text evidence="11">The sequence shown here is derived from an EMBL/GenBank/DDBJ whole genome shotgun (WGS) entry which is preliminary data.</text>
</comment>
<evidence type="ECO:0000256" key="9">
    <source>
        <dbReference type="ARBA" id="ARBA00044632"/>
    </source>
</evidence>
<dbReference type="InterPro" id="IPR011257">
    <property type="entry name" value="DNA_glycosylase"/>
</dbReference>
<comment type="similarity">
    <text evidence="1">Belongs to the type-1 OGG1 family.</text>
</comment>
<dbReference type="RefSeq" id="WP_159756090.1">
    <property type="nucleotide sequence ID" value="NZ_CASSPE010000012.1"/>
</dbReference>
<dbReference type="GO" id="GO:0003684">
    <property type="term" value="F:damaged DNA binding"/>
    <property type="evidence" value="ECO:0007669"/>
    <property type="project" value="InterPro"/>
</dbReference>
<dbReference type="Proteomes" id="UP000460412">
    <property type="component" value="Unassembled WGS sequence"/>
</dbReference>
<dbReference type="GO" id="GO:0008534">
    <property type="term" value="F:oxidized purine nucleobase lesion DNA N-glycosylase activity"/>
    <property type="evidence" value="ECO:0007669"/>
    <property type="project" value="InterPro"/>
</dbReference>
<organism evidence="11 12">
    <name type="scientific">Sporofaciens musculi</name>
    <dbReference type="NCBI Taxonomy" id="2681861"/>
    <lineage>
        <taxon>Bacteria</taxon>
        <taxon>Bacillati</taxon>
        <taxon>Bacillota</taxon>
        <taxon>Clostridia</taxon>
        <taxon>Lachnospirales</taxon>
        <taxon>Lachnospiraceae</taxon>
        <taxon>Sporofaciens</taxon>
    </lineage>
</organism>
<keyword evidence="12" id="KW-1185">Reference proteome</keyword>
<dbReference type="CDD" id="cd00056">
    <property type="entry name" value="ENDO3c"/>
    <property type="match status" value="1"/>
</dbReference>
<evidence type="ECO:0000256" key="8">
    <source>
        <dbReference type="ARBA" id="ARBA00023295"/>
    </source>
</evidence>